<dbReference type="EMBL" id="GGEC01003938">
    <property type="protein sequence ID" value="MBW84421.1"/>
    <property type="molecule type" value="Transcribed_RNA"/>
</dbReference>
<organism evidence="1">
    <name type="scientific">Rhizophora mucronata</name>
    <name type="common">Asiatic mangrove</name>
    <dbReference type="NCBI Taxonomy" id="61149"/>
    <lineage>
        <taxon>Eukaryota</taxon>
        <taxon>Viridiplantae</taxon>
        <taxon>Streptophyta</taxon>
        <taxon>Embryophyta</taxon>
        <taxon>Tracheophyta</taxon>
        <taxon>Spermatophyta</taxon>
        <taxon>Magnoliopsida</taxon>
        <taxon>eudicotyledons</taxon>
        <taxon>Gunneridae</taxon>
        <taxon>Pentapetalae</taxon>
        <taxon>rosids</taxon>
        <taxon>fabids</taxon>
        <taxon>Malpighiales</taxon>
        <taxon>Rhizophoraceae</taxon>
        <taxon>Rhizophora</taxon>
    </lineage>
</organism>
<reference evidence="1" key="1">
    <citation type="submission" date="2018-02" db="EMBL/GenBank/DDBJ databases">
        <title>Rhizophora mucronata_Transcriptome.</title>
        <authorList>
            <person name="Meera S.P."/>
            <person name="Sreeshan A."/>
            <person name="Augustine A."/>
        </authorList>
    </citation>
    <scope>NUCLEOTIDE SEQUENCE</scope>
    <source>
        <tissue evidence="1">Leaf</tissue>
    </source>
</reference>
<accession>A0A2P2IT70</accession>
<proteinExistence type="predicted"/>
<dbReference type="AlphaFoldDB" id="A0A2P2IT70"/>
<evidence type="ECO:0000313" key="1">
    <source>
        <dbReference type="EMBL" id="MBW84421.1"/>
    </source>
</evidence>
<name>A0A2P2IT70_RHIMU</name>
<protein>
    <submittedName>
        <fullName evidence="1">Uncharacterized protein</fullName>
    </submittedName>
</protein>
<sequence length="42" mass="5099">MEMNPCLCFMKIRRLLHMSCLGKKALSNEPWHWGVIFKIHWL</sequence>